<evidence type="ECO:0000313" key="9">
    <source>
        <dbReference type="EMBL" id="CAB4709488.1"/>
    </source>
</evidence>
<dbReference type="PROSITE" id="PS50928">
    <property type="entry name" value="ABC_TM1"/>
    <property type="match status" value="1"/>
</dbReference>
<feature type="transmembrane region" description="Helical" evidence="7">
    <location>
        <begin position="12"/>
        <end position="29"/>
    </location>
</feature>
<dbReference type="InterPro" id="IPR050901">
    <property type="entry name" value="BP-dep_ABC_trans_perm"/>
</dbReference>
<dbReference type="CDD" id="cd06261">
    <property type="entry name" value="TM_PBP2"/>
    <property type="match status" value="1"/>
</dbReference>
<protein>
    <submittedName>
        <fullName evidence="9">Unannotated protein</fullName>
    </submittedName>
</protein>
<evidence type="ECO:0000256" key="5">
    <source>
        <dbReference type="ARBA" id="ARBA00022989"/>
    </source>
</evidence>
<feature type="transmembrane region" description="Helical" evidence="7">
    <location>
        <begin position="234"/>
        <end position="257"/>
    </location>
</feature>
<evidence type="ECO:0000256" key="1">
    <source>
        <dbReference type="ARBA" id="ARBA00004651"/>
    </source>
</evidence>
<evidence type="ECO:0000259" key="8">
    <source>
        <dbReference type="PROSITE" id="PS50928"/>
    </source>
</evidence>
<dbReference type="Pfam" id="PF00528">
    <property type="entry name" value="BPD_transp_1"/>
    <property type="match status" value="1"/>
</dbReference>
<dbReference type="AlphaFoldDB" id="A0A6J6QKU5"/>
<evidence type="ECO:0000256" key="3">
    <source>
        <dbReference type="ARBA" id="ARBA00022475"/>
    </source>
</evidence>
<feature type="transmembrane region" description="Helical" evidence="7">
    <location>
        <begin position="135"/>
        <end position="155"/>
    </location>
</feature>
<dbReference type="SUPFAM" id="SSF161098">
    <property type="entry name" value="MetI-like"/>
    <property type="match status" value="1"/>
</dbReference>
<evidence type="ECO:0000256" key="4">
    <source>
        <dbReference type="ARBA" id="ARBA00022692"/>
    </source>
</evidence>
<dbReference type="PANTHER" id="PTHR32243:SF18">
    <property type="entry name" value="INNER MEMBRANE ABC TRANSPORTER PERMEASE PROTEIN YCJP"/>
    <property type="match status" value="1"/>
</dbReference>
<gene>
    <name evidence="9" type="ORF">UFOPK2652_00702</name>
</gene>
<keyword evidence="2" id="KW-0813">Transport</keyword>
<reference evidence="9" key="1">
    <citation type="submission" date="2020-05" db="EMBL/GenBank/DDBJ databases">
        <authorList>
            <person name="Chiriac C."/>
            <person name="Salcher M."/>
            <person name="Ghai R."/>
            <person name="Kavagutti S V."/>
        </authorList>
    </citation>
    <scope>NUCLEOTIDE SEQUENCE</scope>
</reference>
<keyword evidence="4 7" id="KW-0812">Transmembrane</keyword>
<evidence type="ECO:0000256" key="6">
    <source>
        <dbReference type="ARBA" id="ARBA00023136"/>
    </source>
</evidence>
<keyword evidence="6 7" id="KW-0472">Membrane</keyword>
<feature type="domain" description="ABC transmembrane type-1" evidence="8">
    <location>
        <begin position="67"/>
        <end position="257"/>
    </location>
</feature>
<comment type="subcellular location">
    <subcellularLocation>
        <location evidence="1">Cell membrane</location>
        <topology evidence="1">Multi-pass membrane protein</topology>
    </subcellularLocation>
</comment>
<dbReference type="PANTHER" id="PTHR32243">
    <property type="entry name" value="MALTOSE TRANSPORT SYSTEM PERMEASE-RELATED"/>
    <property type="match status" value="1"/>
</dbReference>
<dbReference type="GO" id="GO:0005886">
    <property type="term" value="C:plasma membrane"/>
    <property type="evidence" value="ECO:0007669"/>
    <property type="project" value="UniProtKB-SubCell"/>
</dbReference>
<dbReference type="GO" id="GO:0055085">
    <property type="term" value="P:transmembrane transport"/>
    <property type="evidence" value="ECO:0007669"/>
    <property type="project" value="InterPro"/>
</dbReference>
<feature type="transmembrane region" description="Helical" evidence="7">
    <location>
        <begin position="192"/>
        <end position="214"/>
    </location>
</feature>
<dbReference type="InterPro" id="IPR035906">
    <property type="entry name" value="MetI-like_sf"/>
</dbReference>
<dbReference type="EMBL" id="CAEZYD010000008">
    <property type="protein sequence ID" value="CAB4709488.1"/>
    <property type="molecule type" value="Genomic_DNA"/>
</dbReference>
<dbReference type="Gene3D" id="1.10.3720.10">
    <property type="entry name" value="MetI-like"/>
    <property type="match status" value="1"/>
</dbReference>
<keyword evidence="5 7" id="KW-1133">Transmembrane helix</keyword>
<accession>A0A6J6QKU5</accession>
<organism evidence="9">
    <name type="scientific">freshwater metagenome</name>
    <dbReference type="NCBI Taxonomy" id="449393"/>
    <lineage>
        <taxon>unclassified sequences</taxon>
        <taxon>metagenomes</taxon>
        <taxon>ecological metagenomes</taxon>
    </lineage>
</organism>
<feature type="transmembrane region" description="Helical" evidence="7">
    <location>
        <begin position="105"/>
        <end position="129"/>
    </location>
</feature>
<feature type="transmembrane region" description="Helical" evidence="7">
    <location>
        <begin position="71"/>
        <end position="93"/>
    </location>
</feature>
<sequence>MRKSQNKLDIGIISVFLTWSLIPILWLLGTSLKSELYVDTIPPHWIPNFDLTAYKKILENDAIQKTLTNSLIIAIGSTLLAIFCGSLAGFALGQLVTKRHIEFEFWILSSRLAPPIAIILPLFIGFQYFHLQDTLLALILAHAVMLIGLVTWILIETFRAIPKEIQDACEVDGCNEWQMFIKIMFPLARSSIIGIASLSFLLSWNEFFLSLVLSSSNSLTVQVLLYQSIGYQTFSLSQLAATSVIVLLPTLIVVSVFQKQLIQGLTFGSVKG</sequence>
<name>A0A6J6QKU5_9ZZZZ</name>
<keyword evidence="3" id="KW-1003">Cell membrane</keyword>
<proteinExistence type="predicted"/>
<dbReference type="InterPro" id="IPR000515">
    <property type="entry name" value="MetI-like"/>
</dbReference>
<evidence type="ECO:0000256" key="7">
    <source>
        <dbReference type="SAM" id="Phobius"/>
    </source>
</evidence>
<evidence type="ECO:0000256" key="2">
    <source>
        <dbReference type="ARBA" id="ARBA00022448"/>
    </source>
</evidence>